<evidence type="ECO:0000313" key="4">
    <source>
        <dbReference type="Proteomes" id="UP000541583"/>
    </source>
</evidence>
<keyword evidence="2" id="KW-1133">Transmembrane helix</keyword>
<comment type="caution">
    <text evidence="3">The sequence shown here is derived from an EMBL/GenBank/DDBJ whole genome shotgun (WGS) entry which is preliminary data.</text>
</comment>
<keyword evidence="4" id="KW-1185">Reference proteome</keyword>
<evidence type="ECO:0000256" key="2">
    <source>
        <dbReference type="SAM" id="Phobius"/>
    </source>
</evidence>
<dbReference type="RefSeq" id="WP_076373337.1">
    <property type="nucleotide sequence ID" value="NZ_FTMG01000004.1"/>
</dbReference>
<proteinExistence type="predicted"/>
<feature type="region of interest" description="Disordered" evidence="1">
    <location>
        <begin position="191"/>
        <end position="227"/>
    </location>
</feature>
<protein>
    <recommendedName>
        <fullName evidence="5">Outer membrane protein beta-barrel domain-containing protein</fullName>
    </recommendedName>
</protein>
<organism evidence="3 4">
    <name type="scientific">Mucilaginibacter lappiensis</name>
    <dbReference type="NCBI Taxonomy" id="354630"/>
    <lineage>
        <taxon>Bacteria</taxon>
        <taxon>Pseudomonadati</taxon>
        <taxon>Bacteroidota</taxon>
        <taxon>Sphingobacteriia</taxon>
        <taxon>Sphingobacteriales</taxon>
        <taxon>Sphingobacteriaceae</taxon>
        <taxon>Mucilaginibacter</taxon>
    </lineage>
</organism>
<feature type="region of interest" description="Disordered" evidence="1">
    <location>
        <begin position="138"/>
        <end position="174"/>
    </location>
</feature>
<sequence length="534" mass="58998">MKNSLNYLNLWQKKRNELPVTDEPKQDWLAMQILLDAHLPHPTVKHNAASRITKVIKASKTWPIISIALPVAVLVCVLAYVYIIKPKPTAPPKKHKKEKVIIHKDSLQNLNPDSLNKTDTVLFKTDSTSAIKELSDTVDNKNEPTNTGLTNMADPSKSKPYVASSSNTPQNNRNANAVMNNHNKGVFSLNGIHAAHGSNSGQMSNPNRSNKTNNSVLGDSFSTQGTNPADISNNKTLIQASNSYIMQHLINNIDSVFNDRNSFFGSNTANYISTIKGSNMQYNTAVSIITKDHKKTTSSGTRTKDKSPKTKSVKNRTGISMPSNIDYGILIGLNAPNSFTTKAQNSNFYGSLPVDIYAGLYGTYKFNDKLAINIQVKGLNPLRFNGSYTHHNESKIDTNQTLSISDSRKAYFVNIPVHFVYHITPNIHIKGGPLINIPVKQVNGSTNYQTSGVKKDTLGYYNTVSGKLNATRYDQKLNFGFSGGVGLQYRRWMLEATYNKSFKGYHVASDLGSYNTNTGSVQISIGFQLNKPKK</sequence>
<keyword evidence="2" id="KW-0472">Membrane</keyword>
<dbReference type="Proteomes" id="UP000541583">
    <property type="component" value="Unassembled WGS sequence"/>
</dbReference>
<evidence type="ECO:0008006" key="5">
    <source>
        <dbReference type="Google" id="ProtNLM"/>
    </source>
</evidence>
<feature type="transmembrane region" description="Helical" evidence="2">
    <location>
        <begin position="61"/>
        <end position="83"/>
    </location>
</feature>
<reference evidence="3 4" key="1">
    <citation type="submission" date="2020-08" db="EMBL/GenBank/DDBJ databases">
        <title>Genomic Encyclopedia of Type Strains, Phase IV (KMG-V): Genome sequencing to study the core and pangenomes of soil and plant-associated prokaryotes.</title>
        <authorList>
            <person name="Whitman W."/>
        </authorList>
    </citation>
    <scope>NUCLEOTIDE SEQUENCE [LARGE SCALE GENOMIC DNA]</scope>
    <source>
        <strain evidence="3 4">ANJLi2</strain>
    </source>
</reference>
<evidence type="ECO:0000313" key="3">
    <source>
        <dbReference type="EMBL" id="MBB6109286.1"/>
    </source>
</evidence>
<feature type="compositionally biased region" description="Polar residues" evidence="1">
    <location>
        <begin position="197"/>
        <end position="227"/>
    </location>
</feature>
<evidence type="ECO:0000256" key="1">
    <source>
        <dbReference type="SAM" id="MobiDB-lite"/>
    </source>
</evidence>
<accession>A0ABR6PHN5</accession>
<name>A0ABR6PHN5_9SPHI</name>
<feature type="region of interest" description="Disordered" evidence="1">
    <location>
        <begin position="292"/>
        <end position="317"/>
    </location>
</feature>
<dbReference type="EMBL" id="JACHCB010000004">
    <property type="protein sequence ID" value="MBB6109286.1"/>
    <property type="molecule type" value="Genomic_DNA"/>
</dbReference>
<keyword evidence="2" id="KW-0812">Transmembrane</keyword>
<gene>
    <name evidence="3" type="ORF">HDF23_002033</name>
</gene>